<dbReference type="EMBL" id="LUGG01000009">
    <property type="protein sequence ID" value="OBZ72640.1"/>
    <property type="molecule type" value="Genomic_DNA"/>
</dbReference>
<evidence type="ECO:0000256" key="1">
    <source>
        <dbReference type="SAM" id="Phobius"/>
    </source>
</evidence>
<gene>
    <name evidence="4" type="primary">ywbO</name>
    <name evidence="4" type="ORF">A0H81_07783</name>
</gene>
<dbReference type="GO" id="GO:0016491">
    <property type="term" value="F:oxidoreductase activity"/>
    <property type="evidence" value="ECO:0007669"/>
    <property type="project" value="InterPro"/>
</dbReference>
<keyword evidence="1" id="KW-0472">Membrane</keyword>
<dbReference type="Proteomes" id="UP000092993">
    <property type="component" value="Unassembled WGS sequence"/>
</dbReference>
<sequence>MHPRVITLVVISDIICPWCYIGQRELTRAIESVQDLDVVIKIEHRPYKLQPSLGEDETLDKNEWYVGRFGEEKLATIREIVTSRAKQVGLDIKFEGTISQTTKAHRLSLKAWKLGGQHLQEALLDAIFKAYFEDGKNIGNCAVLSDLAEVAGVMSKDEAITFLKSDECLDEVEQMMIDARKKGVKGVPFTVINGKWAVSGGQTAEVYAQIFRKLAQPEKMMPLTGVMSGPTSGLLHVSLFELKLPGTTDVSPHNVLHDLHDFDMHVLPFQHRHWFYVWIPILGAFMWFSTLWAMLITWLASGRPKYVSQDGSIAYISDIGADILKPLFIVGCAITGVSFFLSLSIERWLRHSGRCCYVAESWTLHERRLLGVPKMDVVHRR</sequence>
<reference evidence="4 5" key="1">
    <citation type="submission" date="2016-03" db="EMBL/GenBank/DDBJ databases">
        <title>Whole genome sequencing of Grifola frondosa 9006-11.</title>
        <authorList>
            <person name="Min B."/>
            <person name="Park H."/>
            <person name="Kim J.-G."/>
            <person name="Cho H."/>
            <person name="Oh Y.-L."/>
            <person name="Kong W.-S."/>
            <person name="Choi I.-G."/>
        </authorList>
    </citation>
    <scope>NUCLEOTIDE SEQUENCE [LARGE SCALE GENOMIC DNA]</scope>
    <source>
        <strain evidence="4 5">9006-11</strain>
    </source>
</reference>
<keyword evidence="1" id="KW-0812">Transmembrane</keyword>
<organism evidence="4 5">
    <name type="scientific">Grifola frondosa</name>
    <name type="common">Maitake</name>
    <name type="synonym">Polyporus frondosus</name>
    <dbReference type="NCBI Taxonomy" id="5627"/>
    <lineage>
        <taxon>Eukaryota</taxon>
        <taxon>Fungi</taxon>
        <taxon>Dikarya</taxon>
        <taxon>Basidiomycota</taxon>
        <taxon>Agaricomycotina</taxon>
        <taxon>Agaricomycetes</taxon>
        <taxon>Polyporales</taxon>
        <taxon>Grifolaceae</taxon>
        <taxon>Grifola</taxon>
    </lineage>
</organism>
<dbReference type="Gene3D" id="3.40.30.10">
    <property type="entry name" value="Glutaredoxin"/>
    <property type="match status" value="1"/>
</dbReference>
<keyword evidence="5" id="KW-1185">Reference proteome</keyword>
<evidence type="ECO:0000313" key="4">
    <source>
        <dbReference type="EMBL" id="OBZ72640.1"/>
    </source>
</evidence>
<dbReference type="AlphaFoldDB" id="A0A1C7M6W5"/>
<dbReference type="PANTHER" id="PTHR13887:SF41">
    <property type="entry name" value="THIOREDOXIN SUPERFAMILY PROTEIN"/>
    <property type="match status" value="1"/>
</dbReference>
<dbReference type="OrthoDB" id="1930760at2759"/>
<dbReference type="SUPFAM" id="SSF52833">
    <property type="entry name" value="Thioredoxin-like"/>
    <property type="match status" value="1"/>
</dbReference>
<protein>
    <submittedName>
        <fullName evidence="4">Uncharacterized protein YwbO</fullName>
    </submittedName>
</protein>
<feature type="transmembrane region" description="Helical" evidence="1">
    <location>
        <begin position="327"/>
        <end position="345"/>
    </location>
</feature>
<feature type="domain" description="DSBA-like thioredoxin" evidence="2">
    <location>
        <begin position="8"/>
        <end position="209"/>
    </location>
</feature>
<dbReference type="InterPro" id="IPR019402">
    <property type="entry name" value="CWH43_N"/>
</dbReference>
<evidence type="ECO:0000313" key="5">
    <source>
        <dbReference type="Proteomes" id="UP000092993"/>
    </source>
</evidence>
<comment type="caution">
    <text evidence="4">The sequence shown here is derived from an EMBL/GenBank/DDBJ whole genome shotgun (WGS) entry which is preliminary data.</text>
</comment>
<dbReference type="Pfam" id="PF10277">
    <property type="entry name" value="Frag1"/>
    <property type="match status" value="1"/>
</dbReference>
<dbReference type="PANTHER" id="PTHR13887">
    <property type="entry name" value="GLUTATHIONE S-TRANSFERASE KAPPA"/>
    <property type="match status" value="1"/>
</dbReference>
<evidence type="ECO:0000259" key="3">
    <source>
        <dbReference type="Pfam" id="PF10277"/>
    </source>
</evidence>
<dbReference type="CDD" id="cd03024">
    <property type="entry name" value="DsbA_FrnE"/>
    <property type="match status" value="1"/>
</dbReference>
<dbReference type="InterPro" id="IPR036249">
    <property type="entry name" value="Thioredoxin-like_sf"/>
</dbReference>
<feature type="transmembrane region" description="Helical" evidence="1">
    <location>
        <begin position="274"/>
        <end position="300"/>
    </location>
</feature>
<accession>A0A1C7M6W5</accession>
<feature type="domain" description="CWH43-like N-terminal" evidence="3">
    <location>
        <begin position="276"/>
        <end position="352"/>
    </location>
</feature>
<proteinExistence type="predicted"/>
<dbReference type="InterPro" id="IPR001853">
    <property type="entry name" value="DSBA-like_thioredoxin_dom"/>
</dbReference>
<dbReference type="STRING" id="5627.A0A1C7M6W5"/>
<name>A0A1C7M6W5_GRIFR</name>
<evidence type="ECO:0000259" key="2">
    <source>
        <dbReference type="Pfam" id="PF01323"/>
    </source>
</evidence>
<dbReference type="Pfam" id="PF01323">
    <property type="entry name" value="DSBA"/>
    <property type="match status" value="1"/>
</dbReference>
<keyword evidence="1" id="KW-1133">Transmembrane helix</keyword>